<evidence type="ECO:0000313" key="14">
    <source>
        <dbReference type="Proteomes" id="UP001056012"/>
    </source>
</evidence>
<evidence type="ECO:0000256" key="6">
    <source>
        <dbReference type="ARBA" id="ARBA00022723"/>
    </source>
</evidence>
<reference evidence="13" key="1">
    <citation type="submission" date="2021-12" db="EMBL/GenBank/DDBJ databases">
        <title>Curvularia clavata genome.</title>
        <authorList>
            <person name="Cao Y."/>
        </authorList>
    </citation>
    <scope>NUCLEOTIDE SEQUENCE</scope>
    <source>
        <strain evidence="13">Yc1106</strain>
    </source>
</reference>
<keyword evidence="8 11" id="KW-0378">Hydrolase</keyword>
<keyword evidence="7 11" id="KW-0732">Signal</keyword>
<dbReference type="OrthoDB" id="10013407at2759"/>
<keyword evidence="10" id="KW-0325">Glycoprotein</keyword>
<evidence type="ECO:0000256" key="11">
    <source>
        <dbReference type="RuleBase" id="RU361240"/>
    </source>
</evidence>
<evidence type="ECO:0000313" key="13">
    <source>
        <dbReference type="EMBL" id="USP75386.1"/>
    </source>
</evidence>
<dbReference type="GO" id="GO:0046872">
    <property type="term" value="F:metal ion binding"/>
    <property type="evidence" value="ECO:0007669"/>
    <property type="project" value="UniProtKB-KW"/>
</dbReference>
<evidence type="ECO:0000256" key="4">
    <source>
        <dbReference type="ARBA" id="ARBA00022525"/>
    </source>
</evidence>
<name>A0A9Q8Z372_CURCL</name>
<dbReference type="GO" id="GO:0006508">
    <property type="term" value="P:proteolysis"/>
    <property type="evidence" value="ECO:0007669"/>
    <property type="project" value="UniProtKB-KW"/>
</dbReference>
<comment type="similarity">
    <text evidence="3">Belongs to the peptidase M28 family. M28B subfamily.</text>
</comment>
<dbReference type="VEuPathDB" id="FungiDB:yc1106_02660"/>
<evidence type="ECO:0000256" key="3">
    <source>
        <dbReference type="ARBA" id="ARBA00005634"/>
    </source>
</evidence>
<accession>A0A9Q8Z372</accession>
<evidence type="ECO:0000256" key="8">
    <source>
        <dbReference type="ARBA" id="ARBA00022801"/>
    </source>
</evidence>
<evidence type="ECO:0000256" key="7">
    <source>
        <dbReference type="ARBA" id="ARBA00022729"/>
    </source>
</evidence>
<evidence type="ECO:0000259" key="12">
    <source>
        <dbReference type="Pfam" id="PF04389"/>
    </source>
</evidence>
<comment type="cofactor">
    <cofactor evidence="1">
        <name>Zn(2+)</name>
        <dbReference type="ChEBI" id="CHEBI:29105"/>
    </cofactor>
</comment>
<keyword evidence="5 11" id="KW-0645">Protease</keyword>
<dbReference type="EMBL" id="CP089275">
    <property type="protein sequence ID" value="USP75386.1"/>
    <property type="molecule type" value="Genomic_DNA"/>
</dbReference>
<comment type="subcellular location">
    <subcellularLocation>
        <location evidence="2">Secreted</location>
    </subcellularLocation>
</comment>
<gene>
    <name evidence="13" type="ORF">yc1106_02660</name>
</gene>
<keyword evidence="9 11" id="KW-0862">Zinc</keyword>
<dbReference type="PANTHER" id="PTHR12147:SF26">
    <property type="entry name" value="PEPTIDASE M28 DOMAIN-CONTAINING PROTEIN"/>
    <property type="match status" value="1"/>
</dbReference>
<dbReference type="SUPFAM" id="SSF53187">
    <property type="entry name" value="Zn-dependent exopeptidases"/>
    <property type="match status" value="1"/>
</dbReference>
<evidence type="ECO:0000256" key="1">
    <source>
        <dbReference type="ARBA" id="ARBA00001947"/>
    </source>
</evidence>
<dbReference type="PANTHER" id="PTHR12147">
    <property type="entry name" value="METALLOPEPTIDASE M28 FAMILY MEMBER"/>
    <property type="match status" value="1"/>
</dbReference>
<dbReference type="Pfam" id="PF04389">
    <property type="entry name" value="Peptidase_M28"/>
    <property type="match status" value="1"/>
</dbReference>
<keyword evidence="6 11" id="KW-0479">Metal-binding</keyword>
<proteinExistence type="inferred from homology"/>
<dbReference type="CDD" id="cd05642">
    <property type="entry name" value="M28_like"/>
    <property type="match status" value="1"/>
</dbReference>
<evidence type="ECO:0000256" key="2">
    <source>
        <dbReference type="ARBA" id="ARBA00004613"/>
    </source>
</evidence>
<dbReference type="GO" id="GO:0005576">
    <property type="term" value="C:extracellular region"/>
    <property type="evidence" value="ECO:0007669"/>
    <property type="project" value="UniProtKB-SubCell"/>
</dbReference>
<dbReference type="Proteomes" id="UP001056012">
    <property type="component" value="Chromosome 2"/>
</dbReference>
<evidence type="ECO:0000256" key="9">
    <source>
        <dbReference type="ARBA" id="ARBA00022833"/>
    </source>
</evidence>
<organism evidence="13 14">
    <name type="scientific">Curvularia clavata</name>
    <dbReference type="NCBI Taxonomy" id="95742"/>
    <lineage>
        <taxon>Eukaryota</taxon>
        <taxon>Fungi</taxon>
        <taxon>Dikarya</taxon>
        <taxon>Ascomycota</taxon>
        <taxon>Pezizomycotina</taxon>
        <taxon>Dothideomycetes</taxon>
        <taxon>Pleosporomycetidae</taxon>
        <taxon>Pleosporales</taxon>
        <taxon>Pleosporineae</taxon>
        <taxon>Pleosporaceae</taxon>
        <taxon>Curvularia</taxon>
    </lineage>
</organism>
<evidence type="ECO:0000256" key="10">
    <source>
        <dbReference type="ARBA" id="ARBA00023180"/>
    </source>
</evidence>
<dbReference type="InterPro" id="IPR007484">
    <property type="entry name" value="Peptidase_M28"/>
</dbReference>
<keyword evidence="14" id="KW-1185">Reference proteome</keyword>
<dbReference type="EC" id="3.4.-.-" evidence="11"/>
<evidence type="ECO:0000256" key="5">
    <source>
        <dbReference type="ARBA" id="ARBA00022670"/>
    </source>
</evidence>
<feature type="domain" description="Peptidase M28" evidence="12">
    <location>
        <begin position="159"/>
        <end position="368"/>
    </location>
</feature>
<dbReference type="InterPro" id="IPR045175">
    <property type="entry name" value="M28_fam"/>
</dbReference>
<sequence>MNYIQIRPSAYFKMRLPLVLCTSVLLSVVCAHDDHEHLLPPPVAVNDQSYIQCANAAWPPSNVGRELIPQAPDDEMRAMLSEVSAANIEATIKKLVSFGTRHTLATYNSSTRGIHAARDWIASEMQKYADQSNGTMTVEVQSYVQGVASRIPFPVTISNVLATAKGSQDPSRVYVMTGHYDSRVTDVLNYEADSPGANDDASGTAIAMEIARVLSKHQPKSTIILGAVAGEEQGLYGSTYLANTLKNASTDVQGMLNCDIVGSSTGDRGQKDPFTIRAFAEGVSLTGDSNITPTRRLQIGGENDTPARELARFSAEVAANNATGMNIAIIYRLDRFLRGGDHTGFLRAGYPAIRYTEPNENFAHQHQDIRTENGTVYGDLIEFVDFEFTARVGKVNLATLWSLSEAPGMPRNVTIDTTVLDNDSRIKWIKDDSPEVAGYEVVWRSTTASLWTHTVDVGKVDFVTLPLSKDNVIFGVRAVGTNGYKSPAVYPIPT</sequence>
<dbReference type="Gene3D" id="3.40.630.10">
    <property type="entry name" value="Zn peptidases"/>
    <property type="match status" value="1"/>
</dbReference>
<dbReference type="GO" id="GO:0008235">
    <property type="term" value="F:metalloexopeptidase activity"/>
    <property type="evidence" value="ECO:0007669"/>
    <property type="project" value="InterPro"/>
</dbReference>
<feature type="chain" id="PRO_5040537285" description="Peptide hydrolase" evidence="11">
    <location>
        <begin position="32"/>
        <end position="494"/>
    </location>
</feature>
<keyword evidence="4" id="KW-0964">Secreted</keyword>
<feature type="signal peptide" evidence="11">
    <location>
        <begin position="1"/>
        <end position="31"/>
    </location>
</feature>
<protein>
    <recommendedName>
        <fullName evidence="11">Peptide hydrolase</fullName>
        <ecNumber evidence="11">3.4.-.-</ecNumber>
    </recommendedName>
</protein>
<dbReference type="AlphaFoldDB" id="A0A9Q8Z372"/>